<reference evidence="2" key="1">
    <citation type="submission" date="2016-04" db="EMBL/GenBank/DDBJ databases">
        <title>Complete Genome Sequences of Twelve Strains of a Stable Defined Moderately Diverse Mouse Microbiota 2 (sDMDMm2).</title>
        <authorList>
            <person name="Uchimura Y."/>
            <person name="Wyss M."/>
            <person name="Brugiroux S."/>
            <person name="Limenitakis J.P."/>
            <person name="Stecher B."/>
            <person name="McCoy K.D."/>
            <person name="Macpherson A.J."/>
        </authorList>
    </citation>
    <scope>NUCLEOTIDE SEQUENCE [LARGE SCALE GENOMIC DNA]</scope>
    <source>
        <strain evidence="2">YL27</strain>
    </source>
</reference>
<dbReference type="InterPro" id="IPR005583">
    <property type="entry name" value="YaaA"/>
</dbReference>
<dbReference type="GeneID" id="65535480"/>
<sequence length="259" mass="29068">MLILIAESKKMAACDSSVSGAEYNSHRPVFEKEASMIMDSLRDMNADTLLGKVKISLPMVRRLQQMIYEYPDKSHGDMAINAFTGVVFNAFRYTTLSEEARMAACRRVRIISSLYGWLQPDDIIRQYRFDFTNPLAPEGATLASYWKEAVTSRLLQELADANHTDMLNLLPADAARCIDWKQIAQKARVWRADFREMLPAGATRTPNSNRLKTLRGQLLRQIITENISSPEQLTSLAGDDYIAVGGDTSTGDIIFHTAP</sequence>
<dbReference type="OrthoDB" id="9777133at2"/>
<gene>
    <name evidence="1" type="ORF">A4V02_01350</name>
</gene>
<organism evidence="1 2">
    <name type="scientific">Muribaculum intestinale</name>
    <dbReference type="NCBI Taxonomy" id="1796646"/>
    <lineage>
        <taxon>Bacteria</taxon>
        <taxon>Pseudomonadati</taxon>
        <taxon>Bacteroidota</taxon>
        <taxon>Bacteroidia</taxon>
        <taxon>Bacteroidales</taxon>
        <taxon>Muribaculaceae</taxon>
        <taxon>Muribaculum</taxon>
    </lineage>
</organism>
<dbReference type="KEGG" id="pary:A4V02_01350"/>
<dbReference type="PANTHER" id="PTHR30283:SF4">
    <property type="entry name" value="PEROXIDE STRESS RESISTANCE PROTEIN YAAA"/>
    <property type="match status" value="1"/>
</dbReference>
<protein>
    <recommendedName>
        <fullName evidence="3">YaaA family protein</fullName>
    </recommendedName>
</protein>
<evidence type="ECO:0000313" key="2">
    <source>
        <dbReference type="Proteomes" id="UP000186351"/>
    </source>
</evidence>
<proteinExistence type="predicted"/>
<dbReference type="Proteomes" id="UP000186351">
    <property type="component" value="Chromosome"/>
</dbReference>
<keyword evidence="2" id="KW-1185">Reference proteome</keyword>
<dbReference type="GO" id="GO:0033194">
    <property type="term" value="P:response to hydroperoxide"/>
    <property type="evidence" value="ECO:0007669"/>
    <property type="project" value="TreeGrafter"/>
</dbReference>
<evidence type="ECO:0008006" key="3">
    <source>
        <dbReference type="Google" id="ProtNLM"/>
    </source>
</evidence>
<accession>A0A1Z2XEW9</accession>
<dbReference type="Pfam" id="PF03883">
    <property type="entry name" value="H2O2_YaaD"/>
    <property type="match status" value="1"/>
</dbReference>
<evidence type="ECO:0000313" key="1">
    <source>
        <dbReference type="EMBL" id="ANU62517.1"/>
    </source>
</evidence>
<dbReference type="GO" id="GO:0005829">
    <property type="term" value="C:cytosol"/>
    <property type="evidence" value="ECO:0007669"/>
    <property type="project" value="TreeGrafter"/>
</dbReference>
<dbReference type="EMBL" id="CP015402">
    <property type="protein sequence ID" value="ANU62517.1"/>
    <property type="molecule type" value="Genomic_DNA"/>
</dbReference>
<dbReference type="PANTHER" id="PTHR30283">
    <property type="entry name" value="PEROXIDE STRESS RESPONSE PROTEIN YAAA"/>
    <property type="match status" value="1"/>
</dbReference>
<dbReference type="STRING" id="1796646.A4V02_01350"/>
<name>A0A1B1S6U8_9BACT</name>
<dbReference type="RefSeq" id="WP_068959913.1">
    <property type="nucleotide sequence ID" value="NZ_CAMWFV010000085.1"/>
</dbReference>
<dbReference type="AlphaFoldDB" id="A0A1B1S6U8"/>
<accession>A0A1B1S6U8</accession>